<name>A0ABW4B0Q1_9GAMM</name>
<keyword evidence="2" id="KW-1185">Reference proteome</keyword>
<dbReference type="RefSeq" id="WP_377366348.1">
    <property type="nucleotide sequence ID" value="NZ_JBHTMN010000007.1"/>
</dbReference>
<sequence length="140" mass="16181">MDVICQRDYSLCLPFDLGFHAMSAPKRPINVHQSYHAHVYFDEQTVQFATDLCHQAGETFGLKVGRVHEKLVGPHMRWSCQILFGHEVFDEFLSWLDAHRGGLSVLVHGDTGDNYEDHTTHAYWLGEEVDINLSHFERNR</sequence>
<dbReference type="SUPFAM" id="SSF143410">
    <property type="entry name" value="DOPA-like"/>
    <property type="match status" value="1"/>
</dbReference>
<proteinExistence type="predicted"/>
<dbReference type="PANTHER" id="PTHR36423">
    <property type="entry name" value="AFR070WP"/>
    <property type="match status" value="1"/>
</dbReference>
<dbReference type="Proteomes" id="UP001597059">
    <property type="component" value="Unassembled WGS sequence"/>
</dbReference>
<protein>
    <submittedName>
        <fullName evidence="1">DOPA 4,5-dioxygenase family protein</fullName>
    </submittedName>
</protein>
<organism evidence="1 2">
    <name type="scientific">Rhodanobacter aciditrophus</name>
    <dbReference type="NCBI Taxonomy" id="1623218"/>
    <lineage>
        <taxon>Bacteria</taxon>
        <taxon>Pseudomonadati</taxon>
        <taxon>Pseudomonadota</taxon>
        <taxon>Gammaproteobacteria</taxon>
        <taxon>Lysobacterales</taxon>
        <taxon>Rhodanobacteraceae</taxon>
        <taxon>Rhodanobacter</taxon>
    </lineage>
</organism>
<dbReference type="InterPro" id="IPR014980">
    <property type="entry name" value="DOPA_dioxygen"/>
</dbReference>
<reference evidence="2" key="1">
    <citation type="journal article" date="2019" name="Int. J. Syst. Evol. Microbiol.">
        <title>The Global Catalogue of Microorganisms (GCM) 10K type strain sequencing project: providing services to taxonomists for standard genome sequencing and annotation.</title>
        <authorList>
            <consortium name="The Broad Institute Genomics Platform"/>
            <consortium name="The Broad Institute Genome Sequencing Center for Infectious Disease"/>
            <person name="Wu L."/>
            <person name="Ma J."/>
        </authorList>
    </citation>
    <scope>NUCLEOTIDE SEQUENCE [LARGE SCALE GENOMIC DNA]</scope>
    <source>
        <strain evidence="2">JCM 30774</strain>
    </source>
</reference>
<evidence type="ECO:0000313" key="2">
    <source>
        <dbReference type="Proteomes" id="UP001597059"/>
    </source>
</evidence>
<gene>
    <name evidence="1" type="ORF">ACFQ45_07330</name>
</gene>
<dbReference type="InterPro" id="IPR023389">
    <property type="entry name" value="DOPA-like_sf"/>
</dbReference>
<dbReference type="EMBL" id="JBHTMN010000007">
    <property type="protein sequence ID" value="MFD1383173.1"/>
    <property type="molecule type" value="Genomic_DNA"/>
</dbReference>
<dbReference type="PANTHER" id="PTHR36423:SF2">
    <property type="entry name" value="AFR070WP"/>
    <property type="match status" value="1"/>
</dbReference>
<comment type="caution">
    <text evidence="1">The sequence shown here is derived from an EMBL/GenBank/DDBJ whole genome shotgun (WGS) entry which is preliminary data.</text>
</comment>
<accession>A0ABW4B0Q1</accession>
<dbReference type="Gene3D" id="3.30.70.1240">
    <property type="entry name" value="DOPA-like domains"/>
    <property type="match status" value="1"/>
</dbReference>
<dbReference type="Pfam" id="PF08883">
    <property type="entry name" value="DOPA_dioxygen"/>
    <property type="match status" value="1"/>
</dbReference>
<evidence type="ECO:0000313" key="1">
    <source>
        <dbReference type="EMBL" id="MFD1383173.1"/>
    </source>
</evidence>